<dbReference type="EMBL" id="FRAQ01000005">
    <property type="protein sequence ID" value="SHK85134.1"/>
    <property type="molecule type" value="Genomic_DNA"/>
</dbReference>
<feature type="signal peptide" evidence="1">
    <location>
        <begin position="1"/>
        <end position="22"/>
    </location>
</feature>
<dbReference type="RefSeq" id="WP_072799572.1">
    <property type="nucleotide sequence ID" value="NZ_FRAQ01000005.1"/>
</dbReference>
<accession>A0A1M6VUQ7</accession>
<reference evidence="3" key="1">
    <citation type="submission" date="2016-11" db="EMBL/GenBank/DDBJ databases">
        <authorList>
            <person name="Varghese N."/>
            <person name="Submissions S."/>
        </authorList>
    </citation>
    <scope>NUCLEOTIDE SEQUENCE [LARGE SCALE GENOMIC DNA]</scope>
    <source>
        <strain evidence="3">CGMCC 1.10835</strain>
    </source>
</reference>
<dbReference type="Proteomes" id="UP000184497">
    <property type="component" value="Unassembled WGS sequence"/>
</dbReference>
<evidence type="ECO:0000313" key="2">
    <source>
        <dbReference type="EMBL" id="SHK85134.1"/>
    </source>
</evidence>
<name>A0A1M6VUQ7_9GAMM</name>
<sequence length="114" mass="12359">MRVLLAIIVAMSLGAWSLGSVAQDRLDDGFQGINDLGAEGRRQGAVLDAIYPEDDRVVIDDNEYFLEGSITIDNQTVSAGSAMAILREGQRLLNIDAEREEDSGRLVLHGVDTL</sequence>
<protein>
    <recommendedName>
        <fullName evidence="4">Lipopolysaccharide export system protein LptA</fullName>
    </recommendedName>
</protein>
<feature type="chain" id="PRO_5012070729" description="Lipopolysaccharide export system protein LptA" evidence="1">
    <location>
        <begin position="23"/>
        <end position="114"/>
    </location>
</feature>
<evidence type="ECO:0000313" key="3">
    <source>
        <dbReference type="Proteomes" id="UP000184497"/>
    </source>
</evidence>
<keyword evidence="3" id="KW-1185">Reference proteome</keyword>
<dbReference type="STRING" id="564117.SAMN05216369_3346"/>
<dbReference type="OrthoDB" id="6370347at2"/>
<gene>
    <name evidence="2" type="ORF">SAMN05216369_3346</name>
</gene>
<organism evidence="2 3">
    <name type="scientific">Marinobacter antarcticus</name>
    <dbReference type="NCBI Taxonomy" id="564117"/>
    <lineage>
        <taxon>Bacteria</taxon>
        <taxon>Pseudomonadati</taxon>
        <taxon>Pseudomonadota</taxon>
        <taxon>Gammaproteobacteria</taxon>
        <taxon>Pseudomonadales</taxon>
        <taxon>Marinobacteraceae</taxon>
        <taxon>Marinobacter</taxon>
    </lineage>
</organism>
<dbReference type="AlphaFoldDB" id="A0A1M6VUQ7"/>
<keyword evidence="1" id="KW-0732">Signal</keyword>
<evidence type="ECO:0008006" key="4">
    <source>
        <dbReference type="Google" id="ProtNLM"/>
    </source>
</evidence>
<proteinExistence type="predicted"/>
<evidence type="ECO:0000256" key="1">
    <source>
        <dbReference type="SAM" id="SignalP"/>
    </source>
</evidence>